<reference evidence="2" key="1">
    <citation type="submission" date="2020-11" db="EMBL/GenBank/DDBJ databases">
        <authorList>
            <person name="Tran Van P."/>
        </authorList>
    </citation>
    <scope>NUCLEOTIDE SEQUENCE</scope>
</reference>
<name>A0A7R9AN63_TIMSH</name>
<accession>A0A7R9AN63</accession>
<proteinExistence type="predicted"/>
<evidence type="ECO:0000256" key="1">
    <source>
        <dbReference type="SAM" id="MobiDB-lite"/>
    </source>
</evidence>
<protein>
    <submittedName>
        <fullName evidence="2">Uncharacterized protein</fullName>
    </submittedName>
</protein>
<dbReference type="EMBL" id="OC000415">
    <property type="protein sequence ID" value="CAD7257205.1"/>
    <property type="molecule type" value="Genomic_DNA"/>
</dbReference>
<organism evidence="2">
    <name type="scientific">Timema shepardi</name>
    <name type="common">Walking stick</name>
    <dbReference type="NCBI Taxonomy" id="629360"/>
    <lineage>
        <taxon>Eukaryota</taxon>
        <taxon>Metazoa</taxon>
        <taxon>Ecdysozoa</taxon>
        <taxon>Arthropoda</taxon>
        <taxon>Hexapoda</taxon>
        <taxon>Insecta</taxon>
        <taxon>Pterygota</taxon>
        <taxon>Neoptera</taxon>
        <taxon>Polyneoptera</taxon>
        <taxon>Phasmatodea</taxon>
        <taxon>Timematodea</taxon>
        <taxon>Timematoidea</taxon>
        <taxon>Timematidae</taxon>
        <taxon>Timema</taxon>
    </lineage>
</organism>
<gene>
    <name evidence="2" type="ORF">TSIB3V08_LOCUS1480</name>
</gene>
<evidence type="ECO:0000313" key="2">
    <source>
        <dbReference type="EMBL" id="CAD7257205.1"/>
    </source>
</evidence>
<feature type="region of interest" description="Disordered" evidence="1">
    <location>
        <begin position="106"/>
        <end position="127"/>
    </location>
</feature>
<dbReference type="AlphaFoldDB" id="A0A7R9AN63"/>
<sequence>MSWTLEEQLVPSQERSVGPTRVCRRYISAECIALFDSTGDCVFIESTATSVNTMFNLRPLLAAVLVAIAAGQDLPPPCDSSTAEDGEIEVRISLVSLKSRSNPEEILTSAPVSSTGSNRYYDLTPGS</sequence>